<dbReference type="GeneID" id="5481870"/>
<accession>A7F6W7</accession>
<proteinExistence type="predicted"/>
<evidence type="ECO:0000313" key="2">
    <source>
        <dbReference type="Proteomes" id="UP000001312"/>
    </source>
</evidence>
<dbReference type="InParanoid" id="A7F6W7"/>
<dbReference type="AlphaFoldDB" id="A7F6W7"/>
<gene>
    <name evidence="1" type="ORF">SS1G_13347</name>
</gene>
<name>A7F6W7_SCLS1</name>
<dbReference type="KEGG" id="ssl:SS1G_13347"/>
<reference evidence="2" key="1">
    <citation type="journal article" date="2011" name="PLoS Genet.">
        <title>Genomic analysis of the necrotrophic fungal pathogens Sclerotinia sclerotiorum and Botrytis cinerea.</title>
        <authorList>
            <person name="Amselem J."/>
            <person name="Cuomo C.A."/>
            <person name="van Kan J.A."/>
            <person name="Viaud M."/>
            <person name="Benito E.P."/>
            <person name="Couloux A."/>
            <person name="Coutinho P.M."/>
            <person name="de Vries R.P."/>
            <person name="Dyer P.S."/>
            <person name="Fillinger S."/>
            <person name="Fournier E."/>
            <person name="Gout L."/>
            <person name="Hahn M."/>
            <person name="Kohn L."/>
            <person name="Lapalu N."/>
            <person name="Plummer K.M."/>
            <person name="Pradier J.M."/>
            <person name="Quevillon E."/>
            <person name="Sharon A."/>
            <person name="Simon A."/>
            <person name="ten Have A."/>
            <person name="Tudzynski B."/>
            <person name="Tudzynski P."/>
            <person name="Wincker P."/>
            <person name="Andrew M."/>
            <person name="Anthouard V."/>
            <person name="Beever R.E."/>
            <person name="Beffa R."/>
            <person name="Benoit I."/>
            <person name="Bouzid O."/>
            <person name="Brault B."/>
            <person name="Chen Z."/>
            <person name="Choquer M."/>
            <person name="Collemare J."/>
            <person name="Cotton P."/>
            <person name="Danchin E.G."/>
            <person name="Da Silva C."/>
            <person name="Gautier A."/>
            <person name="Giraud C."/>
            <person name="Giraud T."/>
            <person name="Gonzalez C."/>
            <person name="Grossetete S."/>
            <person name="Guldener U."/>
            <person name="Henrissat B."/>
            <person name="Howlett B.J."/>
            <person name="Kodira C."/>
            <person name="Kretschmer M."/>
            <person name="Lappartient A."/>
            <person name="Leroch M."/>
            <person name="Levis C."/>
            <person name="Mauceli E."/>
            <person name="Neuveglise C."/>
            <person name="Oeser B."/>
            <person name="Pearson M."/>
            <person name="Poulain J."/>
            <person name="Poussereau N."/>
            <person name="Quesneville H."/>
            <person name="Rascle C."/>
            <person name="Schumacher J."/>
            <person name="Segurens B."/>
            <person name="Sexton A."/>
            <person name="Silva E."/>
            <person name="Sirven C."/>
            <person name="Soanes D.M."/>
            <person name="Talbot N.J."/>
            <person name="Templeton M."/>
            <person name="Yandava C."/>
            <person name="Yarden O."/>
            <person name="Zeng Q."/>
            <person name="Rollins J.A."/>
            <person name="Lebrun M.H."/>
            <person name="Dickman M."/>
        </authorList>
    </citation>
    <scope>NUCLEOTIDE SEQUENCE [LARGE SCALE GENOMIC DNA]</scope>
    <source>
        <strain evidence="2">ATCC 18683 / 1980 / Ss-1</strain>
    </source>
</reference>
<dbReference type="RefSeq" id="XP_001585830.1">
    <property type="nucleotide sequence ID" value="XM_001585780.1"/>
</dbReference>
<organism evidence="1 2">
    <name type="scientific">Sclerotinia sclerotiorum (strain ATCC 18683 / 1980 / Ss-1)</name>
    <name type="common">White mold</name>
    <name type="synonym">Whetzelinia sclerotiorum</name>
    <dbReference type="NCBI Taxonomy" id="665079"/>
    <lineage>
        <taxon>Eukaryota</taxon>
        <taxon>Fungi</taxon>
        <taxon>Dikarya</taxon>
        <taxon>Ascomycota</taxon>
        <taxon>Pezizomycotina</taxon>
        <taxon>Leotiomycetes</taxon>
        <taxon>Helotiales</taxon>
        <taxon>Sclerotiniaceae</taxon>
        <taxon>Sclerotinia</taxon>
    </lineage>
</organism>
<sequence>MSWFGSFHWRTWERFQIVVCVRSTGGEGVGQLEARDASRKGGLFGICAKKRSEIADIQH</sequence>
<evidence type="ECO:0000313" key="1">
    <source>
        <dbReference type="EMBL" id="EDN98488.1"/>
    </source>
</evidence>
<dbReference type="Proteomes" id="UP000001312">
    <property type="component" value="Unassembled WGS sequence"/>
</dbReference>
<protein>
    <submittedName>
        <fullName evidence="1">Uncharacterized protein</fullName>
    </submittedName>
</protein>
<dbReference type="EMBL" id="CH476644">
    <property type="protein sequence ID" value="EDN98488.1"/>
    <property type="molecule type" value="Genomic_DNA"/>
</dbReference>
<keyword evidence="2" id="KW-1185">Reference proteome</keyword>